<feature type="transmembrane region" description="Helical" evidence="1">
    <location>
        <begin position="73"/>
        <end position="96"/>
    </location>
</feature>
<keyword evidence="1" id="KW-1133">Transmembrane helix</keyword>
<reference evidence="2 3" key="1">
    <citation type="submission" date="2018-12" db="EMBL/GenBank/DDBJ databases">
        <title>Marinifilum JC070 sp. nov., a marine bacterium isolated from Yongle Blue Hole in the South China Sea.</title>
        <authorList>
            <person name="Fu T."/>
        </authorList>
    </citation>
    <scope>NUCLEOTIDE SEQUENCE [LARGE SCALE GENOMIC DNA]</scope>
    <source>
        <strain evidence="2 3">JC070</strain>
    </source>
</reference>
<evidence type="ECO:0008006" key="4">
    <source>
        <dbReference type="Google" id="ProtNLM"/>
    </source>
</evidence>
<evidence type="ECO:0000313" key="2">
    <source>
        <dbReference type="EMBL" id="NOU62166.1"/>
    </source>
</evidence>
<keyword evidence="1" id="KW-0812">Transmembrane</keyword>
<accession>A0ABX1X1R4</accession>
<sequence length="193" mass="22298">MLLALLASVAAISEYFHIPVSKFTRDPTQILNGHPFTGILSNIGILFWCSTAAICFFSAAIQWKSKRSESLKFLLFSGMISLLLLLDDLFLLHEIIFPKYLFLTETTVYLVYIFIIFIYLVKFKHDILKADYVLLYFALGFFSLSIFSDVFLMEENYIFLLEDGFKLFGIVSWFLFFVRTCFGKTQEALDSNS</sequence>
<feature type="transmembrane region" description="Helical" evidence="1">
    <location>
        <begin position="165"/>
        <end position="182"/>
    </location>
</feature>
<comment type="caution">
    <text evidence="2">The sequence shown here is derived from an EMBL/GenBank/DDBJ whole genome shotgun (WGS) entry which is preliminary data.</text>
</comment>
<gene>
    <name evidence="2" type="ORF">ELS83_20405</name>
</gene>
<dbReference type="Proteomes" id="UP000732105">
    <property type="component" value="Unassembled WGS sequence"/>
</dbReference>
<name>A0ABX1X1R4_9BACT</name>
<evidence type="ECO:0000313" key="3">
    <source>
        <dbReference type="Proteomes" id="UP000732105"/>
    </source>
</evidence>
<organism evidence="2 3">
    <name type="scientific">Marinifilum caeruleilacunae</name>
    <dbReference type="NCBI Taxonomy" id="2499076"/>
    <lineage>
        <taxon>Bacteria</taxon>
        <taxon>Pseudomonadati</taxon>
        <taxon>Bacteroidota</taxon>
        <taxon>Bacteroidia</taxon>
        <taxon>Marinilabiliales</taxon>
        <taxon>Marinifilaceae</taxon>
    </lineage>
</organism>
<feature type="transmembrane region" description="Helical" evidence="1">
    <location>
        <begin position="37"/>
        <end position="61"/>
    </location>
</feature>
<dbReference type="EMBL" id="RZNH01000055">
    <property type="protein sequence ID" value="NOU62166.1"/>
    <property type="molecule type" value="Genomic_DNA"/>
</dbReference>
<keyword evidence="1" id="KW-0472">Membrane</keyword>
<keyword evidence="3" id="KW-1185">Reference proteome</keyword>
<feature type="transmembrane region" description="Helical" evidence="1">
    <location>
        <begin position="102"/>
        <end position="121"/>
    </location>
</feature>
<proteinExistence type="predicted"/>
<protein>
    <recommendedName>
        <fullName evidence="4">Oxidase</fullName>
    </recommendedName>
</protein>
<evidence type="ECO:0000256" key="1">
    <source>
        <dbReference type="SAM" id="Phobius"/>
    </source>
</evidence>
<feature type="transmembrane region" description="Helical" evidence="1">
    <location>
        <begin position="133"/>
        <end position="153"/>
    </location>
</feature>